<evidence type="ECO:0000256" key="5">
    <source>
        <dbReference type="PROSITE-ProRule" id="PRU00560"/>
    </source>
</evidence>
<evidence type="ECO:0000256" key="1">
    <source>
        <dbReference type="ARBA" id="ARBA00022741"/>
    </source>
</evidence>
<dbReference type="Pfam" id="PF13538">
    <property type="entry name" value="UvrD_C_2"/>
    <property type="match status" value="1"/>
</dbReference>
<dbReference type="EC" id="3.6.4.12" evidence="7"/>
<dbReference type="InterPro" id="IPR027785">
    <property type="entry name" value="UvrD-like_helicase_C"/>
</dbReference>
<dbReference type="SUPFAM" id="SSF52540">
    <property type="entry name" value="P-loop containing nucleoside triphosphate hydrolases"/>
    <property type="match status" value="1"/>
</dbReference>
<dbReference type="GO" id="GO:0043138">
    <property type="term" value="F:3'-5' DNA helicase activity"/>
    <property type="evidence" value="ECO:0007669"/>
    <property type="project" value="TreeGrafter"/>
</dbReference>
<dbReference type="OrthoDB" id="9810135at2"/>
<keyword evidence="4 5" id="KW-0067">ATP-binding</keyword>
<dbReference type="STRING" id="1300347.I601_3151"/>
<dbReference type="KEGG" id="ndk:I601_3151"/>
<keyword evidence="8" id="KW-1185">Reference proteome</keyword>
<dbReference type="Gene3D" id="3.40.50.300">
    <property type="entry name" value="P-loop containing nucleotide triphosphate hydrolases"/>
    <property type="match status" value="2"/>
</dbReference>
<reference evidence="7 8" key="1">
    <citation type="submission" date="2016-03" db="EMBL/GenBank/DDBJ databases">
        <title>Complete genome sequence of a soil Actinobacterium, Nocardioides dokdonensis FR1436.</title>
        <authorList>
            <person name="Kwon S.-K."/>
            <person name="Kim K."/>
            <person name="Kim J.F."/>
        </authorList>
    </citation>
    <scope>NUCLEOTIDE SEQUENCE [LARGE SCALE GENOMIC DNA]</scope>
    <source>
        <strain evidence="7 8">FR1436</strain>
    </source>
</reference>
<dbReference type="InterPro" id="IPR000212">
    <property type="entry name" value="DNA_helicase_UvrD/REP"/>
</dbReference>
<keyword evidence="1 5" id="KW-0547">Nucleotide-binding</keyword>
<dbReference type="PROSITE" id="PS51198">
    <property type="entry name" value="UVRD_HELICASE_ATP_BIND"/>
    <property type="match status" value="1"/>
</dbReference>
<evidence type="ECO:0000313" key="7">
    <source>
        <dbReference type="EMBL" id="ANH39558.1"/>
    </source>
</evidence>
<dbReference type="RefSeq" id="WP_068111686.1">
    <property type="nucleotide sequence ID" value="NZ_CP015079.1"/>
</dbReference>
<evidence type="ECO:0000313" key="8">
    <source>
        <dbReference type="Proteomes" id="UP000077868"/>
    </source>
</evidence>
<evidence type="ECO:0000256" key="2">
    <source>
        <dbReference type="ARBA" id="ARBA00022801"/>
    </source>
</evidence>
<organism evidence="7 8">
    <name type="scientific">Nocardioides dokdonensis FR1436</name>
    <dbReference type="NCBI Taxonomy" id="1300347"/>
    <lineage>
        <taxon>Bacteria</taxon>
        <taxon>Bacillati</taxon>
        <taxon>Actinomycetota</taxon>
        <taxon>Actinomycetes</taxon>
        <taxon>Propionibacteriales</taxon>
        <taxon>Nocardioidaceae</taxon>
        <taxon>Nocardioides</taxon>
    </lineage>
</organism>
<protein>
    <submittedName>
        <fullName evidence="7">Putative ATP-dependent DNA helicase YjcD</fullName>
        <ecNumber evidence="7">3.6.4.12</ecNumber>
    </submittedName>
</protein>
<dbReference type="GO" id="GO:0016787">
    <property type="term" value="F:hydrolase activity"/>
    <property type="evidence" value="ECO:0007669"/>
    <property type="project" value="UniProtKB-UniRule"/>
</dbReference>
<gene>
    <name evidence="7" type="primary">yjcD</name>
    <name evidence="7" type="ORF">I601_3151</name>
</gene>
<sequence length="576" mass="62598">MTINLSDVGKCALAADGTVLVTGGPGSGKTTLALLKAQRLIPALKPGQEVLFLSFSRAAVRQVLIGCKDILTAGERKHIAVKTYHAFCMEILKSHGRLLNGKCPTILFPGPERLAKSRFDGEWSTEVQRLASEDGLYAFSTFAGCAAALLVRSASVRELISDTYPVIILDEFQDTDDAQWALVKQVARGSSLITLADPDQRIFDYHADIDPERLNQFRARFAPQEFNFGSDNHRSPNAGILAFADAVMANEVPPVTDDVKQVRTYPNNHEATVHAAVIWLLSKLRKAGIDSPSVAVLARSNSYVGDISLMLGKSHTYSKQSCKPVDHHVVWDAELTAAAAQVVASILEWPLNDAVASAASTLEAIADFYEMKNAEHPSKSAQRDAASYRAAATRVREGKEPRSNGAKAVKAACVTGLLFRGDSVEDWLMARGVLGSSDKLAELFTAARFVRLFRATDEIGGRLSALWAETGTYRDARTVVRRTLNLGRLMAIETEPRGVVLMTLHKSKGKEFDGVVIVEGQYSGSFFNDRWEKPPFAATRRLLRVGITRARHRVMIVRPNAAPPLSGAGNSEGAAA</sequence>
<keyword evidence="2 5" id="KW-0378">Hydrolase</keyword>
<dbReference type="GO" id="GO:0000725">
    <property type="term" value="P:recombinational repair"/>
    <property type="evidence" value="ECO:0007669"/>
    <property type="project" value="TreeGrafter"/>
</dbReference>
<dbReference type="SMART" id="SM00382">
    <property type="entry name" value="AAA"/>
    <property type="match status" value="1"/>
</dbReference>
<dbReference type="GO" id="GO:0003677">
    <property type="term" value="F:DNA binding"/>
    <property type="evidence" value="ECO:0007669"/>
    <property type="project" value="InterPro"/>
</dbReference>
<dbReference type="PANTHER" id="PTHR11070">
    <property type="entry name" value="UVRD / RECB / PCRA DNA HELICASE FAMILY MEMBER"/>
    <property type="match status" value="1"/>
</dbReference>
<dbReference type="AlphaFoldDB" id="A0A1A9GMN6"/>
<dbReference type="PATRIC" id="fig|1300347.3.peg.3148"/>
<dbReference type="EMBL" id="CP015079">
    <property type="protein sequence ID" value="ANH39558.1"/>
    <property type="molecule type" value="Genomic_DNA"/>
</dbReference>
<evidence type="ECO:0000256" key="3">
    <source>
        <dbReference type="ARBA" id="ARBA00022806"/>
    </source>
</evidence>
<keyword evidence="3 5" id="KW-0347">Helicase</keyword>
<dbReference type="InterPro" id="IPR027417">
    <property type="entry name" value="P-loop_NTPase"/>
</dbReference>
<dbReference type="GO" id="GO:0005524">
    <property type="term" value="F:ATP binding"/>
    <property type="evidence" value="ECO:0007669"/>
    <property type="project" value="UniProtKB-UniRule"/>
</dbReference>
<accession>A0A1A9GMN6</accession>
<proteinExistence type="predicted"/>
<evidence type="ECO:0000256" key="4">
    <source>
        <dbReference type="ARBA" id="ARBA00022840"/>
    </source>
</evidence>
<feature type="binding site" evidence="5">
    <location>
        <begin position="23"/>
        <end position="30"/>
    </location>
    <ligand>
        <name>ATP</name>
        <dbReference type="ChEBI" id="CHEBI:30616"/>
    </ligand>
</feature>
<dbReference type="Proteomes" id="UP000077868">
    <property type="component" value="Chromosome"/>
</dbReference>
<dbReference type="PANTHER" id="PTHR11070:SF2">
    <property type="entry name" value="ATP-DEPENDENT DNA HELICASE SRS2"/>
    <property type="match status" value="1"/>
</dbReference>
<name>A0A1A9GMN6_9ACTN</name>
<dbReference type="InterPro" id="IPR003593">
    <property type="entry name" value="AAA+_ATPase"/>
</dbReference>
<dbReference type="Pfam" id="PF00580">
    <property type="entry name" value="UvrD-helicase"/>
    <property type="match status" value="2"/>
</dbReference>
<feature type="domain" description="UvrD-like helicase ATP-binding" evidence="6">
    <location>
        <begin position="2"/>
        <end position="236"/>
    </location>
</feature>
<dbReference type="Gene3D" id="1.10.486.10">
    <property type="entry name" value="PCRA, domain 4"/>
    <property type="match status" value="1"/>
</dbReference>
<dbReference type="InterPro" id="IPR014016">
    <property type="entry name" value="UvrD-like_ATP-bd"/>
</dbReference>
<evidence type="ECO:0000259" key="6">
    <source>
        <dbReference type="PROSITE" id="PS51198"/>
    </source>
</evidence>